<dbReference type="EMBL" id="SWLB01000008">
    <property type="protein sequence ID" value="KAF3335832.1"/>
    <property type="molecule type" value="Genomic_DNA"/>
</dbReference>
<keyword evidence="3" id="KW-0695">RNA-directed DNA polymerase</keyword>
<dbReference type="InterPro" id="IPR012337">
    <property type="entry name" value="RNaseH-like_sf"/>
</dbReference>
<dbReference type="Pfam" id="PF13456">
    <property type="entry name" value="RVT_3"/>
    <property type="match status" value="1"/>
</dbReference>
<proteinExistence type="predicted"/>
<dbReference type="Gene3D" id="3.40.970.10">
    <property type="entry name" value="Ribonuclease H1, N-terminal domain"/>
    <property type="match status" value="1"/>
</dbReference>
<evidence type="ECO:0000256" key="1">
    <source>
        <dbReference type="SAM" id="MobiDB-lite"/>
    </source>
</evidence>
<dbReference type="InterPro" id="IPR053151">
    <property type="entry name" value="RNase_H-like"/>
</dbReference>
<dbReference type="GO" id="GO:0003676">
    <property type="term" value="F:nucleic acid binding"/>
    <property type="evidence" value="ECO:0007669"/>
    <property type="project" value="InterPro"/>
</dbReference>
<dbReference type="Pfam" id="PF01693">
    <property type="entry name" value="Cauli_VI"/>
    <property type="match status" value="1"/>
</dbReference>
<dbReference type="InterPro" id="IPR009027">
    <property type="entry name" value="Ribosomal_bL9/RNase_H1_N"/>
</dbReference>
<dbReference type="OrthoDB" id="2016287at2759"/>
<dbReference type="AlphaFoldDB" id="A0A833VDZ1"/>
<dbReference type="FunFam" id="3.30.420.10:FF:000076">
    <property type="entry name" value="RBR-type E3 ubiquitin transferase"/>
    <property type="match status" value="1"/>
</dbReference>
<protein>
    <submittedName>
        <fullName evidence="3">Reverse transcriptase-like protein</fullName>
    </submittedName>
</protein>
<dbReference type="GO" id="GO:0004523">
    <property type="term" value="F:RNA-DNA hybrid ribonuclease activity"/>
    <property type="evidence" value="ECO:0007669"/>
    <property type="project" value="InterPro"/>
</dbReference>
<organism evidence="3 4">
    <name type="scientific">Carex littledalei</name>
    <dbReference type="NCBI Taxonomy" id="544730"/>
    <lineage>
        <taxon>Eukaryota</taxon>
        <taxon>Viridiplantae</taxon>
        <taxon>Streptophyta</taxon>
        <taxon>Embryophyta</taxon>
        <taxon>Tracheophyta</taxon>
        <taxon>Spermatophyta</taxon>
        <taxon>Magnoliopsida</taxon>
        <taxon>Liliopsida</taxon>
        <taxon>Poales</taxon>
        <taxon>Cyperaceae</taxon>
        <taxon>Cyperoideae</taxon>
        <taxon>Cariceae</taxon>
        <taxon>Carex</taxon>
        <taxon>Carex subgen. Euthyceras</taxon>
    </lineage>
</organism>
<reference evidence="3" key="1">
    <citation type="submission" date="2020-01" db="EMBL/GenBank/DDBJ databases">
        <title>Genome sequence of Kobresia littledalei, the first chromosome-level genome in the family Cyperaceae.</title>
        <authorList>
            <person name="Qu G."/>
        </authorList>
    </citation>
    <scope>NUCLEOTIDE SEQUENCE</scope>
    <source>
        <strain evidence="3">C.B.Clarke</strain>
        <tissue evidence="3">Leaf</tissue>
    </source>
</reference>
<gene>
    <name evidence="3" type="ORF">FCM35_KLT20339</name>
</gene>
<dbReference type="Proteomes" id="UP000623129">
    <property type="component" value="Unassembled WGS sequence"/>
</dbReference>
<keyword evidence="4" id="KW-1185">Reference proteome</keyword>
<dbReference type="SUPFAM" id="SSF53098">
    <property type="entry name" value="Ribonuclease H-like"/>
    <property type="match status" value="1"/>
</dbReference>
<dbReference type="PROSITE" id="PS50879">
    <property type="entry name" value="RNASE_H_1"/>
    <property type="match status" value="1"/>
</dbReference>
<dbReference type="Gene3D" id="3.30.420.10">
    <property type="entry name" value="Ribonuclease H-like superfamily/Ribonuclease H"/>
    <property type="match status" value="1"/>
</dbReference>
<evidence type="ECO:0000313" key="3">
    <source>
        <dbReference type="EMBL" id="KAF3335832.1"/>
    </source>
</evidence>
<dbReference type="GO" id="GO:0003964">
    <property type="term" value="F:RNA-directed DNA polymerase activity"/>
    <property type="evidence" value="ECO:0007669"/>
    <property type="project" value="UniProtKB-KW"/>
</dbReference>
<evidence type="ECO:0000313" key="4">
    <source>
        <dbReference type="Proteomes" id="UP000623129"/>
    </source>
</evidence>
<dbReference type="PANTHER" id="PTHR47723:SF19">
    <property type="entry name" value="POLYNUCLEOTIDYL TRANSFERASE, RIBONUCLEASE H-LIKE SUPERFAMILY PROTEIN"/>
    <property type="match status" value="1"/>
</dbReference>
<dbReference type="InterPro" id="IPR002156">
    <property type="entry name" value="RNaseH_domain"/>
</dbReference>
<dbReference type="InterPro" id="IPR036397">
    <property type="entry name" value="RNaseH_sf"/>
</dbReference>
<feature type="domain" description="RNase H type-1" evidence="2">
    <location>
        <begin position="206"/>
        <end position="337"/>
    </location>
</feature>
<evidence type="ECO:0000259" key="2">
    <source>
        <dbReference type="PROSITE" id="PS50879"/>
    </source>
</evidence>
<dbReference type="SUPFAM" id="SSF55658">
    <property type="entry name" value="L9 N-domain-like"/>
    <property type="match status" value="1"/>
</dbReference>
<dbReference type="CDD" id="cd09279">
    <property type="entry name" value="RNase_HI_like"/>
    <property type="match status" value="1"/>
</dbReference>
<dbReference type="InterPro" id="IPR037056">
    <property type="entry name" value="RNase_H1_N_sf"/>
</dbReference>
<dbReference type="PANTHER" id="PTHR47723">
    <property type="entry name" value="OS05G0353850 PROTEIN"/>
    <property type="match status" value="1"/>
</dbReference>
<comment type="caution">
    <text evidence="3">The sequence shown here is derived from an EMBL/GenBank/DDBJ whole genome shotgun (WGS) entry which is preliminary data.</text>
</comment>
<feature type="compositionally biased region" description="Basic residues" evidence="1">
    <location>
        <begin position="80"/>
        <end position="89"/>
    </location>
</feature>
<dbReference type="InterPro" id="IPR011320">
    <property type="entry name" value="RNase_H1_N"/>
</dbReference>
<name>A0A833VDZ1_9POAL</name>
<accession>A0A833VDZ1</accession>
<sequence length="353" mass="38800">MQLPIPLQGGISYITHSPSPRNRNAIMRSSLYRHCIAACKQQLTITNYAITHTNSLNMSFLAPNNVSFSYFSSSSSPTGKRARSAKKTKAVYPQPPSKQESEAFYVVRKGDMIGVYKNLSECQAQVSTSICDPSVGVYKGYSLLKETEEYLTGKGLKNALYTMNASDLKDDLFGDLVPCPFQQPDGLAFLVEEPTEKPSPRKGYQDMTSCIIEFDGASKGNSSKAGAGAVVRSKDGEMIAKLREGLGAETCNVAEYKALLLGLKYAHEKGFKNIQVQGDSNLVVKMVSGQWKGKKEHLLDLCRKAKELKNKFESFEINHVKREFNADADVQANLGADLPAYARLIPDKPCANI</sequence>
<keyword evidence="3" id="KW-0548">Nucleotidyltransferase</keyword>
<keyword evidence="3" id="KW-0808">Transferase</keyword>
<feature type="region of interest" description="Disordered" evidence="1">
    <location>
        <begin position="73"/>
        <end position="95"/>
    </location>
</feature>